<comment type="caution">
    <text evidence="3">The sequence shown here is derived from an EMBL/GenBank/DDBJ whole genome shotgun (WGS) entry which is preliminary data.</text>
</comment>
<evidence type="ECO:0000313" key="4">
    <source>
        <dbReference type="Proteomes" id="UP001595693"/>
    </source>
</evidence>
<organism evidence="3 4">
    <name type="scientific">Acidovorax facilis</name>
    <dbReference type="NCBI Taxonomy" id="12917"/>
    <lineage>
        <taxon>Bacteria</taxon>
        <taxon>Pseudomonadati</taxon>
        <taxon>Pseudomonadota</taxon>
        <taxon>Betaproteobacteria</taxon>
        <taxon>Burkholderiales</taxon>
        <taxon>Comamonadaceae</taxon>
        <taxon>Acidovorax</taxon>
    </lineage>
</organism>
<keyword evidence="2" id="KW-1133">Transmembrane helix</keyword>
<accession>A0ABV8DIS2</accession>
<evidence type="ECO:0000313" key="3">
    <source>
        <dbReference type="EMBL" id="MFC3938137.1"/>
    </source>
</evidence>
<feature type="transmembrane region" description="Helical" evidence="2">
    <location>
        <begin position="30"/>
        <end position="50"/>
    </location>
</feature>
<keyword evidence="2" id="KW-0472">Membrane</keyword>
<reference evidence="4" key="1">
    <citation type="journal article" date="2019" name="Int. J. Syst. Evol. Microbiol.">
        <title>The Global Catalogue of Microorganisms (GCM) 10K type strain sequencing project: providing services to taxonomists for standard genome sequencing and annotation.</title>
        <authorList>
            <consortium name="The Broad Institute Genomics Platform"/>
            <consortium name="The Broad Institute Genome Sequencing Center for Infectious Disease"/>
            <person name="Wu L."/>
            <person name="Ma J."/>
        </authorList>
    </citation>
    <scope>NUCLEOTIDE SEQUENCE [LARGE SCALE GENOMIC DNA]</scope>
    <source>
        <strain evidence="4">CCUG 2113</strain>
    </source>
</reference>
<protein>
    <submittedName>
        <fullName evidence="3">Uncharacterized protein</fullName>
    </submittedName>
</protein>
<gene>
    <name evidence="3" type="ORF">ACFOW3_26305</name>
</gene>
<keyword evidence="4" id="KW-1185">Reference proteome</keyword>
<sequence>MDLLWRCGLDSVQLKALAVEIAGALGLPPWWAYLLMLSLVGGAAFLGSYLSEKGKGLATKEDVEKLTNKVEGIKRQHLEILEDLKAGHQLRMVAAERRLQAHQDAFALMREQFNAMHTKEAGVVAGRCLQWWERNCVYLGPKSAQAFYDALWAAARHESFLSSRAPDEAVSENWKKISKRPAVPP</sequence>
<evidence type="ECO:0000256" key="2">
    <source>
        <dbReference type="SAM" id="Phobius"/>
    </source>
</evidence>
<keyword evidence="2" id="KW-0812">Transmembrane</keyword>
<feature type="coiled-coil region" evidence="1">
    <location>
        <begin position="63"/>
        <end position="112"/>
    </location>
</feature>
<dbReference type="EMBL" id="JBHSAJ010000168">
    <property type="protein sequence ID" value="MFC3938137.1"/>
    <property type="molecule type" value="Genomic_DNA"/>
</dbReference>
<proteinExistence type="predicted"/>
<evidence type="ECO:0000256" key="1">
    <source>
        <dbReference type="SAM" id="Coils"/>
    </source>
</evidence>
<name>A0ABV8DIS2_9BURK</name>
<keyword evidence="1" id="KW-0175">Coiled coil</keyword>
<dbReference type="Proteomes" id="UP001595693">
    <property type="component" value="Unassembled WGS sequence"/>
</dbReference>